<name>A0AAD6C6L3_9EURO</name>
<dbReference type="RefSeq" id="XP_056766465.1">
    <property type="nucleotide sequence ID" value="XM_056907847.1"/>
</dbReference>
<protein>
    <submittedName>
        <fullName evidence="2">Uncharacterized protein</fullName>
    </submittedName>
</protein>
<feature type="compositionally biased region" description="Basic and acidic residues" evidence="1">
    <location>
        <begin position="813"/>
        <end position="822"/>
    </location>
</feature>
<gene>
    <name evidence="2" type="ORF">N7458_004465</name>
</gene>
<proteinExistence type="predicted"/>
<evidence type="ECO:0000313" key="2">
    <source>
        <dbReference type="EMBL" id="KAJ5453509.1"/>
    </source>
</evidence>
<reference evidence="2" key="2">
    <citation type="journal article" date="2023" name="IMA Fungus">
        <title>Comparative genomic study of the Penicillium genus elucidates a diverse pangenome and 15 lateral gene transfer events.</title>
        <authorList>
            <person name="Petersen C."/>
            <person name="Sorensen T."/>
            <person name="Nielsen M.R."/>
            <person name="Sondergaard T.E."/>
            <person name="Sorensen J.L."/>
            <person name="Fitzpatrick D.A."/>
            <person name="Frisvad J.C."/>
            <person name="Nielsen K.L."/>
        </authorList>
    </citation>
    <scope>NUCLEOTIDE SEQUENCE</scope>
    <source>
        <strain evidence="2">IBT 16125</strain>
    </source>
</reference>
<sequence>MLPMLLLNDADTLVFIDPAPEDHSRNYLLPPTIPHRLHSEKLLATGSTYFQRLFSTRCQTLIRKRRGFANSLPAGVKYVIDLTPPTVDEDAIIVLTEVSCPMPIRTWALLQEEWNLPPSCVGGEDELEVLSDVPQRPAGHRNTKSPLEEEKATHPSILDSEAEDEGLLLSEGMNRSVWPQQPAQTALPIEYSPQRHREAIEQILHVLEGLDTTLDTPCKLWTFFAVAKILDVAKVPAVSGYIMAWFYHSTNIHFLEIHPEISYRVSCGIKVAPLCVDSFIGLVGDEALLYIMREARLTPPRAWAPILDRSRVADFLDDTDVQRIEYASKSFADKIIGDFLRLVGTDMPWIADVGEFDKLNQHRRDFPEDEALVRQLITLLKDFIRARIYRVLCNAKDPRRSCSIPGPTEDDNIRCKFDPPAVVQRIIGRNFWRDLLSLDLHSSHVLPVDQYHNSIAEIGHGMAAFEGQENACVDHVPKYSVEQKVREFNMRVKHQESVVMFHPSKRRALGANRGHLSNSSVNMSRPLQASEPLAPMDDGHSKPFTINLRYPELSQLVQGSANSSSSDNPLGLPFRLSLHSPSDENQIPVRCSDGMNTSLPLNSTTTPVLDSIQQSTSVPFNAEERTFDLDHFLSGAFTRVTVLSRALLFPHGANTTALEATDTLFSLKDNQFRFLPLNGNGGFSAPGPAVHTGSVASTNTDRSFSEIDPDDSLSTVQGASHQATHSHASDLLSVDSVEGLSQASHDGLTQTYGPGTSMSASAFLFEDEYDFDVRSDDGDTVVMGSPRLSDIDDDEEFDLEMEHPDNDNTDDSQDSHDNHDDGFELVDSL</sequence>
<feature type="region of interest" description="Disordered" evidence="1">
    <location>
        <begin position="774"/>
        <end position="829"/>
    </location>
</feature>
<dbReference type="AlphaFoldDB" id="A0AAD6C6L3"/>
<feature type="compositionally biased region" description="Polar residues" evidence="1">
    <location>
        <begin position="712"/>
        <end position="726"/>
    </location>
</feature>
<evidence type="ECO:0000313" key="3">
    <source>
        <dbReference type="Proteomes" id="UP001213681"/>
    </source>
</evidence>
<dbReference type="Proteomes" id="UP001213681">
    <property type="component" value="Unassembled WGS sequence"/>
</dbReference>
<organism evidence="2 3">
    <name type="scientific">Penicillium daleae</name>
    <dbReference type="NCBI Taxonomy" id="63821"/>
    <lineage>
        <taxon>Eukaryota</taxon>
        <taxon>Fungi</taxon>
        <taxon>Dikarya</taxon>
        <taxon>Ascomycota</taxon>
        <taxon>Pezizomycotina</taxon>
        <taxon>Eurotiomycetes</taxon>
        <taxon>Eurotiomycetidae</taxon>
        <taxon>Eurotiales</taxon>
        <taxon>Aspergillaceae</taxon>
        <taxon>Penicillium</taxon>
    </lineage>
</organism>
<reference evidence="2" key="1">
    <citation type="submission" date="2022-12" db="EMBL/GenBank/DDBJ databases">
        <authorList>
            <person name="Petersen C."/>
        </authorList>
    </citation>
    <scope>NUCLEOTIDE SEQUENCE</scope>
    <source>
        <strain evidence="2">IBT 16125</strain>
    </source>
</reference>
<feature type="region of interest" description="Disordered" evidence="1">
    <location>
        <begin position="693"/>
        <end position="727"/>
    </location>
</feature>
<evidence type="ECO:0000256" key="1">
    <source>
        <dbReference type="SAM" id="MobiDB-lite"/>
    </source>
</evidence>
<dbReference type="EMBL" id="JAPVEA010000005">
    <property type="protein sequence ID" value="KAJ5453509.1"/>
    <property type="molecule type" value="Genomic_DNA"/>
</dbReference>
<accession>A0AAD6C6L3</accession>
<dbReference type="GeneID" id="81598090"/>
<comment type="caution">
    <text evidence="2">The sequence shown here is derived from an EMBL/GenBank/DDBJ whole genome shotgun (WGS) entry which is preliminary data.</text>
</comment>
<feature type="region of interest" description="Disordered" evidence="1">
    <location>
        <begin position="133"/>
        <end position="155"/>
    </location>
</feature>
<keyword evidence="3" id="KW-1185">Reference proteome</keyword>